<keyword evidence="3" id="KW-0963">Cytoplasm</keyword>
<dbReference type="HAMAP" id="MF_00639">
    <property type="entry name" value="MurD"/>
    <property type="match status" value="1"/>
</dbReference>
<dbReference type="Gene3D" id="3.40.50.720">
    <property type="entry name" value="NAD(P)-binding Rossmann-like Domain"/>
    <property type="match status" value="1"/>
</dbReference>
<dbReference type="GO" id="GO:0008360">
    <property type="term" value="P:regulation of cell shape"/>
    <property type="evidence" value="ECO:0007669"/>
    <property type="project" value="InterPro"/>
</dbReference>
<comment type="pathway">
    <text evidence="2">Cell wall biogenesis; peptidoglycan biosynthesis.</text>
</comment>
<evidence type="ECO:0000256" key="3">
    <source>
        <dbReference type="ARBA" id="ARBA00022490"/>
    </source>
</evidence>
<evidence type="ECO:0000256" key="5">
    <source>
        <dbReference type="ARBA" id="ARBA00022741"/>
    </source>
</evidence>
<accession>A0A3B0Y260</accession>
<dbReference type="PANTHER" id="PTHR43692">
    <property type="entry name" value="UDP-N-ACETYLMURAMOYLALANINE--D-GLUTAMATE LIGASE"/>
    <property type="match status" value="1"/>
</dbReference>
<dbReference type="EC" id="6.3.2.9" evidence="9"/>
<evidence type="ECO:0000256" key="2">
    <source>
        <dbReference type="ARBA" id="ARBA00004752"/>
    </source>
</evidence>
<evidence type="ECO:0000259" key="8">
    <source>
        <dbReference type="Pfam" id="PF08245"/>
    </source>
</evidence>
<evidence type="ECO:0000259" key="7">
    <source>
        <dbReference type="Pfam" id="PF02875"/>
    </source>
</evidence>
<sequence length="472" mass="50996">MGVTADTLSSISVAALVTAMVTNESQNSEYVLVVGLGVTGLSVVRFLHKQKKNIVVVDSRNNPPGLKQLKEEFADVSFYSGEFDEALFMGAQKIIVSPGVALKEPVIQHAIAQGVNVVGDIELFAEQNNTPVIAVTGSNGKSTVISLLGEMAKTANVNAQVGGNIGVPALEIINENIELYILELSSFQLESLQSLQPVAAAVLNVSPDHMDRYESFEDYIETKKHIYKNCKVAVVNRDDKKVNAMQTGQNLVSGFTLNSPAQGEFGSCEFGLREFNNEIFLCKGEKKLIAQNDLKISGAHNVANVLAALALGEAANLPMSDMLKTLKTFNGLKHRTQWVAEKNNVTWVNDSKGTNVGASLAAIEGLQVENKLLLIAGGIAKDADFSPLKNTICEKVRAVILMGKDAPQIEKILQSCVPVFYAKDMQDAVNIAADLSHPKDTVLLSPACASFDMFNSYEHRGELFIDAVERLL</sequence>
<comment type="subcellular location">
    <subcellularLocation>
        <location evidence="1">Cytoplasm</location>
    </subcellularLocation>
</comment>
<dbReference type="SUPFAM" id="SSF51984">
    <property type="entry name" value="MurCD N-terminal domain"/>
    <property type="match status" value="1"/>
</dbReference>
<dbReference type="GO" id="GO:0051301">
    <property type="term" value="P:cell division"/>
    <property type="evidence" value="ECO:0007669"/>
    <property type="project" value="InterPro"/>
</dbReference>
<reference evidence="9" key="1">
    <citation type="submission" date="2018-06" db="EMBL/GenBank/DDBJ databases">
        <authorList>
            <person name="Zhirakovskaya E."/>
        </authorList>
    </citation>
    <scope>NUCLEOTIDE SEQUENCE</scope>
</reference>
<name>A0A3B0Y260_9ZZZZ</name>
<evidence type="ECO:0000256" key="6">
    <source>
        <dbReference type="ARBA" id="ARBA00022840"/>
    </source>
</evidence>
<dbReference type="InterPro" id="IPR004101">
    <property type="entry name" value="Mur_ligase_C"/>
</dbReference>
<dbReference type="AlphaFoldDB" id="A0A3B0Y260"/>
<dbReference type="Gene3D" id="3.40.1190.10">
    <property type="entry name" value="Mur-like, catalytic domain"/>
    <property type="match status" value="1"/>
</dbReference>
<dbReference type="InterPro" id="IPR005762">
    <property type="entry name" value="MurD"/>
</dbReference>
<evidence type="ECO:0000256" key="4">
    <source>
        <dbReference type="ARBA" id="ARBA00022598"/>
    </source>
</evidence>
<dbReference type="InterPro" id="IPR013221">
    <property type="entry name" value="Mur_ligase_cen"/>
</dbReference>
<dbReference type="Pfam" id="PF08245">
    <property type="entry name" value="Mur_ligase_M"/>
    <property type="match status" value="1"/>
</dbReference>
<keyword evidence="4 9" id="KW-0436">Ligase</keyword>
<dbReference type="SUPFAM" id="SSF53623">
    <property type="entry name" value="MurD-like peptide ligases, catalytic domain"/>
    <property type="match status" value="1"/>
</dbReference>
<proteinExistence type="inferred from homology"/>
<dbReference type="PANTHER" id="PTHR43692:SF1">
    <property type="entry name" value="UDP-N-ACETYLMURAMOYLALANINE--D-GLUTAMATE LIGASE"/>
    <property type="match status" value="1"/>
</dbReference>
<dbReference type="UniPathway" id="UPA00219"/>
<dbReference type="InterPro" id="IPR036615">
    <property type="entry name" value="Mur_ligase_C_dom_sf"/>
</dbReference>
<dbReference type="Pfam" id="PF21799">
    <property type="entry name" value="MurD-like_N"/>
    <property type="match status" value="1"/>
</dbReference>
<dbReference type="GO" id="GO:0005524">
    <property type="term" value="F:ATP binding"/>
    <property type="evidence" value="ECO:0007669"/>
    <property type="project" value="UniProtKB-KW"/>
</dbReference>
<evidence type="ECO:0000313" key="9">
    <source>
        <dbReference type="EMBL" id="VAW62534.1"/>
    </source>
</evidence>
<dbReference type="EMBL" id="UOFH01000221">
    <property type="protein sequence ID" value="VAW62534.1"/>
    <property type="molecule type" value="Genomic_DNA"/>
</dbReference>
<gene>
    <name evidence="9" type="ORF">MNBD_GAMMA08-2806</name>
</gene>
<dbReference type="GO" id="GO:0005737">
    <property type="term" value="C:cytoplasm"/>
    <property type="evidence" value="ECO:0007669"/>
    <property type="project" value="UniProtKB-SubCell"/>
</dbReference>
<dbReference type="NCBIfam" id="TIGR01087">
    <property type="entry name" value="murD"/>
    <property type="match status" value="1"/>
</dbReference>
<dbReference type="Gene3D" id="3.90.190.20">
    <property type="entry name" value="Mur ligase, C-terminal domain"/>
    <property type="match status" value="1"/>
</dbReference>
<dbReference type="Pfam" id="PF02875">
    <property type="entry name" value="Mur_ligase_C"/>
    <property type="match status" value="1"/>
</dbReference>
<dbReference type="GO" id="GO:0008764">
    <property type="term" value="F:UDP-N-acetylmuramoylalanine-D-glutamate ligase activity"/>
    <property type="evidence" value="ECO:0007669"/>
    <property type="project" value="UniProtKB-EC"/>
</dbReference>
<dbReference type="InterPro" id="IPR036565">
    <property type="entry name" value="Mur-like_cat_sf"/>
</dbReference>
<organism evidence="9">
    <name type="scientific">hydrothermal vent metagenome</name>
    <dbReference type="NCBI Taxonomy" id="652676"/>
    <lineage>
        <taxon>unclassified sequences</taxon>
        <taxon>metagenomes</taxon>
        <taxon>ecological metagenomes</taxon>
    </lineage>
</organism>
<evidence type="ECO:0000256" key="1">
    <source>
        <dbReference type="ARBA" id="ARBA00004496"/>
    </source>
</evidence>
<dbReference type="SUPFAM" id="SSF53244">
    <property type="entry name" value="MurD-like peptide ligases, peptide-binding domain"/>
    <property type="match status" value="1"/>
</dbReference>
<feature type="domain" description="Mur ligase C-terminal" evidence="7">
    <location>
        <begin position="334"/>
        <end position="448"/>
    </location>
</feature>
<dbReference type="GO" id="GO:0009252">
    <property type="term" value="P:peptidoglycan biosynthetic process"/>
    <property type="evidence" value="ECO:0007669"/>
    <property type="project" value="UniProtKB-UniPathway"/>
</dbReference>
<keyword evidence="6" id="KW-0067">ATP-binding</keyword>
<protein>
    <submittedName>
        <fullName evidence="9">UDP-N-acetylmuramoylalanine--D-glutamate ligase</fullName>
        <ecNumber evidence="9">6.3.2.9</ecNumber>
    </submittedName>
</protein>
<keyword evidence="5" id="KW-0547">Nucleotide-binding</keyword>
<feature type="domain" description="Mur ligase central" evidence="8">
    <location>
        <begin position="135"/>
        <end position="311"/>
    </location>
</feature>